<evidence type="ECO:0000256" key="5">
    <source>
        <dbReference type="SAM" id="SignalP"/>
    </source>
</evidence>
<dbReference type="SUPFAM" id="SSF51126">
    <property type="entry name" value="Pectin lyase-like"/>
    <property type="match status" value="1"/>
</dbReference>
<sequence>MKIFPHIYTAFVLLSYIVSAASATRQNLESFISVSSEIRQISATNPWDSYSVVDYGATGDGEKFDTPSIQAAIDACSSKGGGAGSIPAGIVFDGHAFPQDGGNLRRGKKGPQYLEAPFRGITPLRAAGGMLFWAEDASNVGVTGGGIIDGQSSKFVTRFDERKNVMVSWNATGDCLGDECRPRLLGFKDCRNVHVWNVHLTDPAYWCLHLVRSNNISIHDISIYGDFNTPNNDGIDIEDSNNTIITRCTINTGDDAICPKTYTGPLHNLTATDCWIRTKSSAIKLGSASLFNFEGLLFNNITVVDSHRGLALQIRDE</sequence>
<reference evidence="6 7" key="1">
    <citation type="journal article" date="2021" name="Nat. Plants">
        <title>The Taxus genome provides insights into paclitaxel biosynthesis.</title>
        <authorList>
            <person name="Xiong X."/>
            <person name="Gou J."/>
            <person name="Liao Q."/>
            <person name="Li Y."/>
            <person name="Zhou Q."/>
            <person name="Bi G."/>
            <person name="Li C."/>
            <person name="Du R."/>
            <person name="Wang X."/>
            <person name="Sun T."/>
            <person name="Guo L."/>
            <person name="Liang H."/>
            <person name="Lu P."/>
            <person name="Wu Y."/>
            <person name="Zhang Z."/>
            <person name="Ro D.K."/>
            <person name="Shang Y."/>
            <person name="Huang S."/>
            <person name="Yan J."/>
        </authorList>
    </citation>
    <scope>NUCLEOTIDE SEQUENCE [LARGE SCALE GENOMIC DNA]</scope>
    <source>
        <strain evidence="6">Ta-2019</strain>
    </source>
</reference>
<dbReference type="Pfam" id="PF00295">
    <property type="entry name" value="Glyco_hydro_28"/>
    <property type="match status" value="1"/>
</dbReference>
<dbReference type="PANTHER" id="PTHR31339:SF0">
    <property type="entry name" value="PECTIN LYASE-LIKE SUPERFAMILY PROTEIN"/>
    <property type="match status" value="1"/>
</dbReference>
<dbReference type="EMBL" id="JAHRHJ020000009">
    <property type="protein sequence ID" value="KAH9302223.1"/>
    <property type="molecule type" value="Genomic_DNA"/>
</dbReference>
<dbReference type="GO" id="GO:0005975">
    <property type="term" value="P:carbohydrate metabolic process"/>
    <property type="evidence" value="ECO:0007669"/>
    <property type="project" value="InterPro"/>
</dbReference>
<evidence type="ECO:0000313" key="6">
    <source>
        <dbReference type="EMBL" id="KAH9302223.1"/>
    </source>
</evidence>
<evidence type="ECO:0000313" key="7">
    <source>
        <dbReference type="Proteomes" id="UP000824469"/>
    </source>
</evidence>
<dbReference type="InterPro" id="IPR000743">
    <property type="entry name" value="Glyco_hydro_28"/>
</dbReference>
<feature type="signal peptide" evidence="5">
    <location>
        <begin position="1"/>
        <end position="23"/>
    </location>
</feature>
<keyword evidence="7" id="KW-1185">Reference proteome</keyword>
<dbReference type="InterPro" id="IPR012334">
    <property type="entry name" value="Pectin_lyas_fold"/>
</dbReference>
<dbReference type="AlphaFoldDB" id="A0AA38CSR4"/>
<proteinExistence type="inferred from homology"/>
<accession>A0AA38CSR4</accession>
<evidence type="ECO:0000256" key="2">
    <source>
        <dbReference type="ARBA" id="ARBA00022801"/>
    </source>
</evidence>
<protein>
    <recommendedName>
        <fullName evidence="8">Polygalacturonase</fullName>
    </recommendedName>
</protein>
<keyword evidence="5" id="KW-0732">Signal</keyword>
<comment type="caution">
    <text evidence="6">The sequence shown here is derived from an EMBL/GenBank/DDBJ whole genome shotgun (WGS) entry which is preliminary data.</text>
</comment>
<dbReference type="GO" id="GO:0004650">
    <property type="term" value="F:polygalacturonase activity"/>
    <property type="evidence" value="ECO:0007669"/>
    <property type="project" value="InterPro"/>
</dbReference>
<dbReference type="InterPro" id="IPR051801">
    <property type="entry name" value="GH28_Enzymes"/>
</dbReference>
<evidence type="ECO:0000256" key="1">
    <source>
        <dbReference type="ARBA" id="ARBA00008834"/>
    </source>
</evidence>
<comment type="similarity">
    <text evidence="1 4">Belongs to the glycosyl hydrolase 28 family.</text>
</comment>
<feature type="chain" id="PRO_5041450106" description="Polygalacturonase" evidence="5">
    <location>
        <begin position="24"/>
        <end position="317"/>
    </location>
</feature>
<name>A0AA38CSR4_TAXCH</name>
<dbReference type="PANTHER" id="PTHR31339">
    <property type="entry name" value="PECTIN LYASE-RELATED"/>
    <property type="match status" value="1"/>
</dbReference>
<evidence type="ECO:0000256" key="4">
    <source>
        <dbReference type="RuleBase" id="RU361169"/>
    </source>
</evidence>
<dbReference type="Gene3D" id="2.160.20.10">
    <property type="entry name" value="Single-stranded right-handed beta-helix, Pectin lyase-like"/>
    <property type="match status" value="1"/>
</dbReference>
<evidence type="ECO:0000256" key="3">
    <source>
        <dbReference type="ARBA" id="ARBA00023295"/>
    </source>
</evidence>
<dbReference type="Proteomes" id="UP000824469">
    <property type="component" value="Unassembled WGS sequence"/>
</dbReference>
<organism evidence="6 7">
    <name type="scientific">Taxus chinensis</name>
    <name type="common">Chinese yew</name>
    <name type="synonym">Taxus wallichiana var. chinensis</name>
    <dbReference type="NCBI Taxonomy" id="29808"/>
    <lineage>
        <taxon>Eukaryota</taxon>
        <taxon>Viridiplantae</taxon>
        <taxon>Streptophyta</taxon>
        <taxon>Embryophyta</taxon>
        <taxon>Tracheophyta</taxon>
        <taxon>Spermatophyta</taxon>
        <taxon>Pinopsida</taxon>
        <taxon>Pinidae</taxon>
        <taxon>Conifers II</taxon>
        <taxon>Cupressales</taxon>
        <taxon>Taxaceae</taxon>
        <taxon>Taxus</taxon>
    </lineage>
</organism>
<gene>
    <name evidence="6" type="ORF">KI387_013806</name>
</gene>
<dbReference type="InterPro" id="IPR011050">
    <property type="entry name" value="Pectin_lyase_fold/virulence"/>
</dbReference>
<keyword evidence="3 4" id="KW-0326">Glycosidase</keyword>
<feature type="non-terminal residue" evidence="6">
    <location>
        <position position="1"/>
    </location>
</feature>
<evidence type="ECO:0008006" key="8">
    <source>
        <dbReference type="Google" id="ProtNLM"/>
    </source>
</evidence>
<keyword evidence="2 4" id="KW-0378">Hydrolase</keyword>